<dbReference type="InterPro" id="IPR011467">
    <property type="entry name" value="DUF1573"/>
</dbReference>
<evidence type="ECO:0000313" key="2">
    <source>
        <dbReference type="EMBL" id="TYP96376.1"/>
    </source>
</evidence>
<evidence type="ECO:0000256" key="1">
    <source>
        <dbReference type="SAM" id="Phobius"/>
    </source>
</evidence>
<reference evidence="2 3" key="1">
    <citation type="submission" date="2019-07" db="EMBL/GenBank/DDBJ databases">
        <title>Genomic Encyclopedia of Archaeal and Bacterial Type Strains, Phase II (KMG-II): from individual species to whole genera.</title>
        <authorList>
            <person name="Goeker M."/>
        </authorList>
    </citation>
    <scope>NUCLEOTIDE SEQUENCE [LARGE SCALE GENOMIC DNA]</scope>
    <source>
        <strain evidence="2 3">DSM 18850</strain>
    </source>
</reference>
<dbReference type="PANTHER" id="PTHR37833">
    <property type="entry name" value="LIPOPROTEIN-RELATED"/>
    <property type="match status" value="1"/>
</dbReference>
<dbReference type="OrthoDB" id="1466304at2"/>
<dbReference type="Pfam" id="PF07610">
    <property type="entry name" value="DUF1573"/>
    <property type="match status" value="1"/>
</dbReference>
<dbReference type="AlphaFoldDB" id="A0A5S5DMV2"/>
<dbReference type="Proteomes" id="UP000325105">
    <property type="component" value="Unassembled WGS sequence"/>
</dbReference>
<dbReference type="Gene3D" id="2.60.40.10">
    <property type="entry name" value="Immunoglobulins"/>
    <property type="match status" value="1"/>
</dbReference>
<comment type="caution">
    <text evidence="2">The sequence shown here is derived from an EMBL/GenBank/DDBJ whole genome shotgun (WGS) entry which is preliminary data.</text>
</comment>
<keyword evidence="1" id="KW-0472">Membrane</keyword>
<dbReference type="InterPro" id="IPR013783">
    <property type="entry name" value="Ig-like_fold"/>
</dbReference>
<dbReference type="RefSeq" id="WP_148908165.1">
    <property type="nucleotide sequence ID" value="NZ_VNHX01000006.1"/>
</dbReference>
<dbReference type="EMBL" id="VNHX01000006">
    <property type="protein sequence ID" value="TYP96376.1"/>
    <property type="molecule type" value="Genomic_DNA"/>
</dbReference>
<keyword evidence="3" id="KW-1185">Reference proteome</keyword>
<keyword evidence="1" id="KW-0812">Transmembrane</keyword>
<proteinExistence type="predicted"/>
<name>A0A5S5DMV2_9SPHI</name>
<evidence type="ECO:0000313" key="3">
    <source>
        <dbReference type="Proteomes" id="UP000325105"/>
    </source>
</evidence>
<gene>
    <name evidence="2" type="ORF">BC792_10684</name>
</gene>
<accession>A0A5S5DMV2</accession>
<dbReference type="PANTHER" id="PTHR37833:SF1">
    <property type="entry name" value="SIGNAL PEPTIDE PROTEIN"/>
    <property type="match status" value="1"/>
</dbReference>
<sequence length="135" mass="15208">MKYFLYLIIAISLGIIIYGFVKKSFNKKNPKVMEYSLSKRLITVGEHKQNVPVNAEFLLKNLGETPIEIRAVHPDCHCTTYHVSNKSINPGDTSVISLEYNARIPGVFQASATLDLHGENDRQELLVFRGTIISD</sequence>
<feature type="transmembrane region" description="Helical" evidence="1">
    <location>
        <begin position="6"/>
        <end position="21"/>
    </location>
</feature>
<organism evidence="2 3">
    <name type="scientific">Sphingobacterium allocomposti</name>
    <dbReference type="NCBI Taxonomy" id="415956"/>
    <lineage>
        <taxon>Bacteria</taxon>
        <taxon>Pseudomonadati</taxon>
        <taxon>Bacteroidota</taxon>
        <taxon>Sphingobacteriia</taxon>
        <taxon>Sphingobacteriales</taxon>
        <taxon>Sphingobacteriaceae</taxon>
        <taxon>Sphingobacterium</taxon>
    </lineage>
</organism>
<protein>
    <submittedName>
        <fullName evidence="2">Uncharacterized protein DUF1573</fullName>
    </submittedName>
</protein>
<keyword evidence="1" id="KW-1133">Transmembrane helix</keyword>